<name>A0A2B4RSR0_STYPI</name>
<dbReference type="PANTHER" id="PTHR33332">
    <property type="entry name" value="REVERSE TRANSCRIPTASE DOMAIN-CONTAINING PROTEIN"/>
    <property type="match status" value="1"/>
</dbReference>
<dbReference type="InterPro" id="IPR043502">
    <property type="entry name" value="DNA/RNA_pol_sf"/>
</dbReference>
<dbReference type="GO" id="GO:0003964">
    <property type="term" value="F:RNA-directed DNA polymerase activity"/>
    <property type="evidence" value="ECO:0007669"/>
    <property type="project" value="UniProtKB-KW"/>
</dbReference>
<keyword evidence="2" id="KW-0695">RNA-directed DNA polymerase</keyword>
<protein>
    <submittedName>
        <fullName evidence="2">RNA-directed DNA polymerase from mobile element jockey</fullName>
    </submittedName>
</protein>
<comment type="caution">
    <text evidence="2">The sequence shown here is derived from an EMBL/GenBank/DDBJ whole genome shotgun (WGS) entry which is preliminary data.</text>
</comment>
<sequence length="834" mass="94118">MDSTAPFNKTIGFDVYHKRLKDDEPGPLNLGDLEGLKPEYLSNIVVNEWKTNKSDKDAYELLIMSPTGIERLDQSKQQFEDKLSPSDIDLSVAMATSAAAVASNMGSYDKSTEGFKQLQTVLGLGMGSSLVSDLHSLQRESCLFKILPLIVEVIRVLPLVTFPVVYFAGGDEKWVEIGVAIFWVLLLVLSIISVQRTGDENPGHVEKITRWFIVHVGFVRFLRQMFFVTNVGPSPPAILRLSDGGHIENLAILPLLKKRLKKIVVVDGGQKESDQEWGDSLLTALSLARQKLDCSFIGLDGRDVIEDLKNKFVNKPLGHQPRSYRFKVHYFENETVLEEARKVGEGEILLVSPRHPDKGLKRQECVTWKESLRDVDLEAGEWGLGPQLDAKEADKLTFCCCECCHSDSLQRLSKMMCGTFPQHTTANQFFTPRMFAAYHSEGYNACVEAEAAEFLGTARQGEIKAFDTLDHDILLSRLHLYFGFKGTALNWFTSYLRGRTQRVNIAGSSSSPRNLHYGVPQGSILGPLLFTLYIAPLQDVIATFNLQCMFYADDTQLYIAVKPSTPELAIESLSTCIKAVFDWNTCNKLQTNRGKTEVLRLTSRFVKNPSLGPQFMVAGVPVNITSKTRNLGVIMDANFTLSSHINDLCKKAFFFINSIGRIRKYLPPDPLKRLVNALVISHLDYCNSLLYGLPSYELSKLQRVQNTAARLIVGARRSDHMTPILRDLHWLPIPARLEFKILLLTYKCLHNQGPSYLRELLKFPNPSRILRSSMQSLLLKSYRPNTLYYGERTFAFAAPKLWNSIPEHIKSASSLPTFKTALKTYLFRRHFRDE</sequence>
<evidence type="ECO:0000313" key="2">
    <source>
        <dbReference type="EMBL" id="PFX19859.1"/>
    </source>
</evidence>
<reference evidence="3" key="1">
    <citation type="journal article" date="2017" name="bioRxiv">
        <title>Comparative analysis of the genomes of Stylophora pistillata and Acropora digitifera provides evidence for extensive differences between species of corals.</title>
        <authorList>
            <person name="Voolstra C.R."/>
            <person name="Li Y."/>
            <person name="Liew Y.J."/>
            <person name="Baumgarten S."/>
            <person name="Zoccola D."/>
            <person name="Flot J.-F."/>
            <person name="Tambutte S."/>
            <person name="Allemand D."/>
            <person name="Aranda M."/>
        </authorList>
    </citation>
    <scope>NUCLEOTIDE SEQUENCE [LARGE SCALE GENOMIC DNA]</scope>
</reference>
<gene>
    <name evidence="2" type="primary">jockey\pol</name>
    <name evidence="2" type="ORF">AWC38_SpisGene15714</name>
</gene>
<dbReference type="AlphaFoldDB" id="A0A2B4RSR0"/>
<dbReference type="STRING" id="50429.A0A2B4RSR0"/>
<feature type="domain" description="Reverse transcriptase" evidence="1">
    <location>
        <begin position="464"/>
        <end position="606"/>
    </location>
</feature>
<keyword evidence="2" id="KW-0808">Transferase</keyword>
<organism evidence="2 3">
    <name type="scientific">Stylophora pistillata</name>
    <name type="common">Smooth cauliflower coral</name>
    <dbReference type="NCBI Taxonomy" id="50429"/>
    <lineage>
        <taxon>Eukaryota</taxon>
        <taxon>Metazoa</taxon>
        <taxon>Cnidaria</taxon>
        <taxon>Anthozoa</taxon>
        <taxon>Hexacorallia</taxon>
        <taxon>Scleractinia</taxon>
        <taxon>Astrocoeniina</taxon>
        <taxon>Pocilloporidae</taxon>
        <taxon>Stylophora</taxon>
    </lineage>
</organism>
<keyword evidence="2" id="KW-0548">Nucleotidyltransferase</keyword>
<dbReference type="SUPFAM" id="SSF56672">
    <property type="entry name" value="DNA/RNA polymerases"/>
    <property type="match status" value="1"/>
</dbReference>
<dbReference type="Pfam" id="PF00078">
    <property type="entry name" value="RVT_1"/>
    <property type="match status" value="1"/>
</dbReference>
<evidence type="ECO:0000313" key="3">
    <source>
        <dbReference type="Proteomes" id="UP000225706"/>
    </source>
</evidence>
<keyword evidence="3" id="KW-1185">Reference proteome</keyword>
<proteinExistence type="predicted"/>
<accession>A0A2B4RSR0</accession>
<dbReference type="Proteomes" id="UP000225706">
    <property type="component" value="Unassembled WGS sequence"/>
</dbReference>
<dbReference type="EMBL" id="LSMT01000341">
    <property type="protein sequence ID" value="PFX19859.1"/>
    <property type="molecule type" value="Genomic_DNA"/>
</dbReference>
<evidence type="ECO:0000259" key="1">
    <source>
        <dbReference type="Pfam" id="PF00078"/>
    </source>
</evidence>
<dbReference type="OrthoDB" id="10047558at2759"/>
<dbReference type="InterPro" id="IPR000477">
    <property type="entry name" value="RT_dom"/>
</dbReference>